<accession>A0ABM0TTM6</accession>
<name>A0ABM0TTM6_CAMSA</name>
<evidence type="ECO:0000256" key="1">
    <source>
        <dbReference type="ARBA" id="ARBA00007626"/>
    </source>
</evidence>
<dbReference type="RefSeq" id="XP_010431207.1">
    <property type="nucleotide sequence ID" value="XM_010432905.1"/>
</dbReference>
<evidence type="ECO:0000313" key="2">
    <source>
        <dbReference type="Proteomes" id="UP000694864"/>
    </source>
</evidence>
<reference evidence="3" key="2">
    <citation type="submission" date="2025-08" db="UniProtKB">
        <authorList>
            <consortium name="RefSeq"/>
        </authorList>
    </citation>
    <scope>IDENTIFICATION</scope>
    <source>
        <tissue evidence="3">Leaf</tissue>
    </source>
</reference>
<keyword evidence="2" id="KW-1185">Reference proteome</keyword>
<reference evidence="2" key="1">
    <citation type="journal article" date="2014" name="Nat. Commun.">
        <title>The emerging biofuel crop Camelina sativa retains a highly undifferentiated hexaploid genome structure.</title>
        <authorList>
            <person name="Kagale S."/>
            <person name="Koh C."/>
            <person name="Nixon J."/>
            <person name="Bollina V."/>
            <person name="Clarke W.E."/>
            <person name="Tuteja R."/>
            <person name="Spillane C."/>
            <person name="Robinson S.J."/>
            <person name="Links M.G."/>
            <person name="Clarke C."/>
            <person name="Higgins E.E."/>
            <person name="Huebert T."/>
            <person name="Sharpe A.G."/>
            <person name="Parkin I.A."/>
        </authorList>
    </citation>
    <scope>NUCLEOTIDE SEQUENCE [LARGE SCALE GENOMIC DNA]</scope>
    <source>
        <strain evidence="2">cv. DH55</strain>
    </source>
</reference>
<comment type="similarity">
    <text evidence="1">Belongs to the PPR family. P subfamily.</text>
</comment>
<evidence type="ECO:0000313" key="3">
    <source>
        <dbReference type="RefSeq" id="XP_010431207.1"/>
    </source>
</evidence>
<gene>
    <name evidence="3" type="primary">LOC104715504</name>
</gene>
<dbReference type="GeneID" id="104715504"/>
<dbReference type="PANTHER" id="PTHR45717:SF47">
    <property type="entry name" value="PENTACOTRIPEPTIDE-REPEAT REGION OF PRORP DOMAIN-CONTAINING PROTEIN"/>
    <property type="match status" value="1"/>
</dbReference>
<organism evidence="2 3">
    <name type="scientific">Camelina sativa</name>
    <name type="common">False flax</name>
    <name type="synonym">Myagrum sativum</name>
    <dbReference type="NCBI Taxonomy" id="90675"/>
    <lineage>
        <taxon>Eukaryota</taxon>
        <taxon>Viridiplantae</taxon>
        <taxon>Streptophyta</taxon>
        <taxon>Embryophyta</taxon>
        <taxon>Tracheophyta</taxon>
        <taxon>Spermatophyta</taxon>
        <taxon>Magnoliopsida</taxon>
        <taxon>eudicotyledons</taxon>
        <taxon>Gunneridae</taxon>
        <taxon>Pentapetalae</taxon>
        <taxon>rosids</taxon>
        <taxon>malvids</taxon>
        <taxon>Brassicales</taxon>
        <taxon>Brassicaceae</taxon>
        <taxon>Camelineae</taxon>
        <taxon>Camelina</taxon>
    </lineage>
</organism>
<dbReference type="PANTHER" id="PTHR45717">
    <property type="entry name" value="OS12G0527900 PROTEIN"/>
    <property type="match status" value="1"/>
</dbReference>
<dbReference type="Proteomes" id="UP000694864">
    <property type="component" value="Chromosome 9"/>
</dbReference>
<proteinExistence type="inferred from homology"/>
<protein>
    <submittedName>
        <fullName evidence="3">Uncharacterized protein LOC104715504</fullName>
    </submittedName>
</protein>
<sequence>MEPEGIPIYKMLASYISEYDVNGMEIFLNKLEEKRPKGFGLAMLRKSEPLLVNDEYYDILGEKVYRYLMLIYRRIGEKEDLRRLWNLAKDRKVFDTIGQYTLTIAIFWFKDDLEGVHEVFEEWYSGEHRFLEVKTKDILEFDHYRKRVIQDTKSKVKDMLEDHKEEGERKKTAMEVRQNGWDPKNNLALSAYACVQYVEGRTDIESAVDVLRLLGKREPQDAIKPIMDKDQLGRKMVEAMRGGGYVGEV</sequence>